<dbReference type="AlphaFoldDB" id="A0A645CP23"/>
<sequence>MRKNCKFSCNNKCGCQKEKKVNCNCVKPSIDSQKCENLAEKSRELYDQALCCNKKIEKFTMLAAQAECRAKQLEEEAKAAWCECNQLKQQANNVAVKSEELMNQSCQFLQKAQDCYSQLNNNNCNNNNCNNNNSNNECSCNCSCNCNCGR</sequence>
<name>A0A645CP23_9ZZZZ</name>
<dbReference type="InterPro" id="IPR003582">
    <property type="entry name" value="ShKT_dom"/>
</dbReference>
<dbReference type="EMBL" id="VSSQ01028785">
    <property type="protein sequence ID" value="MPM78649.1"/>
    <property type="molecule type" value="Genomic_DNA"/>
</dbReference>
<dbReference type="PROSITE" id="PS51670">
    <property type="entry name" value="SHKT"/>
    <property type="match status" value="1"/>
</dbReference>
<reference evidence="3" key="1">
    <citation type="submission" date="2019-08" db="EMBL/GenBank/DDBJ databases">
        <authorList>
            <person name="Kucharzyk K."/>
            <person name="Murdoch R.W."/>
            <person name="Higgins S."/>
            <person name="Loffler F."/>
        </authorList>
    </citation>
    <scope>NUCLEOTIDE SEQUENCE</scope>
</reference>
<accession>A0A645CP23</accession>
<gene>
    <name evidence="3" type="ORF">SDC9_125660</name>
</gene>
<keyword evidence="1" id="KW-0175">Coiled coil</keyword>
<evidence type="ECO:0000256" key="1">
    <source>
        <dbReference type="SAM" id="Coils"/>
    </source>
</evidence>
<evidence type="ECO:0000259" key="2">
    <source>
        <dbReference type="PROSITE" id="PS51670"/>
    </source>
</evidence>
<comment type="caution">
    <text evidence="3">The sequence shown here is derived from an EMBL/GenBank/DDBJ whole genome shotgun (WGS) entry which is preliminary data.</text>
</comment>
<feature type="coiled-coil region" evidence="1">
    <location>
        <begin position="56"/>
        <end position="104"/>
    </location>
</feature>
<organism evidence="3">
    <name type="scientific">bioreactor metagenome</name>
    <dbReference type="NCBI Taxonomy" id="1076179"/>
    <lineage>
        <taxon>unclassified sequences</taxon>
        <taxon>metagenomes</taxon>
        <taxon>ecological metagenomes</taxon>
    </lineage>
</organism>
<proteinExistence type="predicted"/>
<feature type="domain" description="ShKT" evidence="2">
    <location>
        <begin position="1"/>
        <end position="13"/>
    </location>
</feature>
<protein>
    <recommendedName>
        <fullName evidence="2">ShKT domain-containing protein</fullName>
    </recommendedName>
</protein>
<evidence type="ECO:0000313" key="3">
    <source>
        <dbReference type="EMBL" id="MPM78649.1"/>
    </source>
</evidence>